<sequence>EAEVQSTLIKTRIANHQNSSLTSVLAAVDQLTKDTMSAMHKVALIQLEVSCHGYSRMQTWRGVKGASRANHLGHRYSQSRREREVLSSLHLGAIGATGATSAPSAL</sequence>
<feature type="non-terminal residue" evidence="1">
    <location>
        <position position="1"/>
    </location>
</feature>
<accession>A0AAN6U5W3</accession>
<gene>
    <name evidence="1" type="ORF">N657DRAFT_568390</name>
</gene>
<dbReference type="GeneID" id="87825353"/>
<proteinExistence type="predicted"/>
<reference evidence="1" key="1">
    <citation type="journal article" date="2023" name="Mol. Phylogenet. Evol.">
        <title>Genome-scale phylogeny and comparative genomics of the fungal order Sordariales.</title>
        <authorList>
            <person name="Hensen N."/>
            <person name="Bonometti L."/>
            <person name="Westerberg I."/>
            <person name="Brannstrom I.O."/>
            <person name="Guillou S."/>
            <person name="Cros-Aarteil S."/>
            <person name="Calhoun S."/>
            <person name="Haridas S."/>
            <person name="Kuo A."/>
            <person name="Mondo S."/>
            <person name="Pangilinan J."/>
            <person name="Riley R."/>
            <person name="LaButti K."/>
            <person name="Andreopoulos B."/>
            <person name="Lipzen A."/>
            <person name="Chen C."/>
            <person name="Yan M."/>
            <person name="Daum C."/>
            <person name="Ng V."/>
            <person name="Clum A."/>
            <person name="Steindorff A."/>
            <person name="Ohm R.A."/>
            <person name="Martin F."/>
            <person name="Silar P."/>
            <person name="Natvig D.O."/>
            <person name="Lalanne C."/>
            <person name="Gautier V."/>
            <person name="Ament-Velasquez S.L."/>
            <person name="Kruys A."/>
            <person name="Hutchinson M.I."/>
            <person name="Powell A.J."/>
            <person name="Barry K."/>
            <person name="Miller A.N."/>
            <person name="Grigoriev I.V."/>
            <person name="Debuchy R."/>
            <person name="Gladieux P."/>
            <person name="Hiltunen Thoren M."/>
            <person name="Johannesson H."/>
        </authorList>
    </citation>
    <scope>NUCLEOTIDE SEQUENCE</scope>
    <source>
        <strain evidence="1">CBS 731.68</strain>
    </source>
</reference>
<comment type="caution">
    <text evidence="1">The sequence shown here is derived from an EMBL/GenBank/DDBJ whole genome shotgun (WGS) entry which is preliminary data.</text>
</comment>
<dbReference type="Proteomes" id="UP001302602">
    <property type="component" value="Unassembled WGS sequence"/>
</dbReference>
<evidence type="ECO:0000313" key="2">
    <source>
        <dbReference type="Proteomes" id="UP001302602"/>
    </source>
</evidence>
<evidence type="ECO:0000313" key="1">
    <source>
        <dbReference type="EMBL" id="KAK4125656.1"/>
    </source>
</evidence>
<keyword evidence="2" id="KW-1185">Reference proteome</keyword>
<reference evidence="1" key="2">
    <citation type="submission" date="2023-05" db="EMBL/GenBank/DDBJ databases">
        <authorList>
            <consortium name="Lawrence Berkeley National Laboratory"/>
            <person name="Steindorff A."/>
            <person name="Hensen N."/>
            <person name="Bonometti L."/>
            <person name="Westerberg I."/>
            <person name="Brannstrom I.O."/>
            <person name="Guillou S."/>
            <person name="Cros-Aarteil S."/>
            <person name="Calhoun S."/>
            <person name="Haridas S."/>
            <person name="Kuo A."/>
            <person name="Mondo S."/>
            <person name="Pangilinan J."/>
            <person name="Riley R."/>
            <person name="Labutti K."/>
            <person name="Andreopoulos B."/>
            <person name="Lipzen A."/>
            <person name="Chen C."/>
            <person name="Yanf M."/>
            <person name="Daum C."/>
            <person name="Ng V."/>
            <person name="Clum A."/>
            <person name="Ohm R."/>
            <person name="Martin F."/>
            <person name="Silar P."/>
            <person name="Natvig D."/>
            <person name="Lalanne C."/>
            <person name="Gautier V."/>
            <person name="Ament-Velasquez S.L."/>
            <person name="Kruys A."/>
            <person name="Hutchinson M.I."/>
            <person name="Powell A.J."/>
            <person name="Barry K."/>
            <person name="Miller A.N."/>
            <person name="Grigoriev I.V."/>
            <person name="Debuchy R."/>
            <person name="Gladieux P."/>
            <person name="Thoren M.H."/>
            <person name="Johannesson H."/>
        </authorList>
    </citation>
    <scope>NUCLEOTIDE SEQUENCE</scope>
    <source>
        <strain evidence="1">CBS 731.68</strain>
    </source>
</reference>
<protein>
    <submittedName>
        <fullName evidence="1">Uncharacterized protein</fullName>
    </submittedName>
</protein>
<organism evidence="1 2">
    <name type="scientific">Parathielavia appendiculata</name>
    <dbReference type="NCBI Taxonomy" id="2587402"/>
    <lineage>
        <taxon>Eukaryota</taxon>
        <taxon>Fungi</taxon>
        <taxon>Dikarya</taxon>
        <taxon>Ascomycota</taxon>
        <taxon>Pezizomycotina</taxon>
        <taxon>Sordariomycetes</taxon>
        <taxon>Sordariomycetidae</taxon>
        <taxon>Sordariales</taxon>
        <taxon>Chaetomiaceae</taxon>
        <taxon>Parathielavia</taxon>
    </lineage>
</organism>
<name>A0AAN6U5W3_9PEZI</name>
<dbReference type="AlphaFoldDB" id="A0AAN6U5W3"/>
<dbReference type="RefSeq" id="XP_062649427.1">
    <property type="nucleotide sequence ID" value="XM_062788583.1"/>
</dbReference>
<dbReference type="EMBL" id="MU853225">
    <property type="protein sequence ID" value="KAK4125656.1"/>
    <property type="molecule type" value="Genomic_DNA"/>
</dbReference>